<comment type="caution">
    <text evidence="1">The sequence shown here is derived from an EMBL/GenBank/DDBJ whole genome shotgun (WGS) entry which is preliminary data.</text>
</comment>
<dbReference type="EMBL" id="JABBFW010000014">
    <property type="protein sequence ID" value="NML16964.1"/>
    <property type="molecule type" value="Genomic_DNA"/>
</dbReference>
<evidence type="ECO:0000313" key="2">
    <source>
        <dbReference type="Proteomes" id="UP000574067"/>
    </source>
</evidence>
<proteinExistence type="predicted"/>
<reference evidence="1 2" key="1">
    <citation type="submission" date="2020-04" db="EMBL/GenBank/DDBJ databases">
        <title>Azohydromonas sp. isolated from soil.</title>
        <authorList>
            <person name="Dahal R.H."/>
        </authorList>
    </citation>
    <scope>NUCLEOTIDE SEQUENCE [LARGE SCALE GENOMIC DNA]</scope>
    <source>
        <strain evidence="1 2">G-1-1-14</strain>
    </source>
</reference>
<protein>
    <submittedName>
        <fullName evidence="1">Uncharacterized protein</fullName>
    </submittedName>
</protein>
<accession>A0A848FBT1</accession>
<sequence length="150" mass="16541">MSDAFDPRPPQELLALYNRFSARFRSPGVRLRGYRLRWIAFRSEDLDRDIERAVLDLAWGDESVTGQAEFVARAREEVQAGCSLTFVEVALRRSLRCAGGEPLAPATVVLAITMWRSGHPCGLLGRIELDAEGRPTGSVQGPLSLVRMGG</sequence>
<evidence type="ECO:0000313" key="1">
    <source>
        <dbReference type="EMBL" id="NML16964.1"/>
    </source>
</evidence>
<dbReference type="RefSeq" id="WP_169161870.1">
    <property type="nucleotide sequence ID" value="NZ_JABBFW010000014.1"/>
</dbReference>
<gene>
    <name evidence="1" type="ORF">HHL10_18445</name>
</gene>
<dbReference type="AlphaFoldDB" id="A0A848FBT1"/>
<organism evidence="1 2">
    <name type="scientific">Azohydromonas caseinilytica</name>
    <dbReference type="NCBI Taxonomy" id="2728836"/>
    <lineage>
        <taxon>Bacteria</taxon>
        <taxon>Pseudomonadati</taxon>
        <taxon>Pseudomonadota</taxon>
        <taxon>Betaproteobacteria</taxon>
        <taxon>Burkholderiales</taxon>
        <taxon>Sphaerotilaceae</taxon>
        <taxon>Azohydromonas</taxon>
    </lineage>
</organism>
<dbReference type="Proteomes" id="UP000574067">
    <property type="component" value="Unassembled WGS sequence"/>
</dbReference>
<keyword evidence="2" id="KW-1185">Reference proteome</keyword>
<name>A0A848FBT1_9BURK</name>